<accession>A0A401RA11</accession>
<dbReference type="Proteomes" id="UP000288351">
    <property type="component" value="Unassembled WGS sequence"/>
</dbReference>
<dbReference type="EMBL" id="BHXC01000007">
    <property type="protein sequence ID" value="GCB94495.1"/>
    <property type="molecule type" value="Genomic_DNA"/>
</dbReference>
<organism evidence="5 6">
    <name type="scientific">Streptomyces noursei</name>
    <name type="common">Streptomyces albulus</name>
    <dbReference type="NCBI Taxonomy" id="1971"/>
    <lineage>
        <taxon>Bacteria</taxon>
        <taxon>Bacillati</taxon>
        <taxon>Actinomycetota</taxon>
        <taxon>Actinomycetes</taxon>
        <taxon>Kitasatosporales</taxon>
        <taxon>Streptomycetaceae</taxon>
        <taxon>Streptomyces</taxon>
    </lineage>
</organism>
<evidence type="ECO:0000256" key="3">
    <source>
        <dbReference type="SAM" id="SignalP"/>
    </source>
</evidence>
<feature type="compositionally biased region" description="Low complexity" evidence="1">
    <location>
        <begin position="221"/>
        <end position="235"/>
    </location>
</feature>
<evidence type="ECO:0000256" key="1">
    <source>
        <dbReference type="SAM" id="MobiDB-lite"/>
    </source>
</evidence>
<feature type="compositionally biased region" description="Low complexity" evidence="1">
    <location>
        <begin position="27"/>
        <end position="45"/>
    </location>
</feature>
<dbReference type="Gene3D" id="2.60.40.10">
    <property type="entry name" value="Immunoglobulins"/>
    <property type="match status" value="2"/>
</dbReference>
<dbReference type="AlphaFoldDB" id="A0A401RA11"/>
<dbReference type="NCBIfam" id="NF041528">
    <property type="entry name" value="strep_LAETG"/>
    <property type="match status" value="1"/>
</dbReference>
<feature type="compositionally biased region" description="Low complexity" evidence="1">
    <location>
        <begin position="273"/>
        <end position="291"/>
    </location>
</feature>
<feature type="region of interest" description="Disordered" evidence="1">
    <location>
        <begin position="27"/>
        <end position="61"/>
    </location>
</feature>
<sequence length="340" mass="33622">MHARIARGAAGSVALAAALTAALAWAPTATAQSPEPASSSSTAADETPEPEAGGVAITTKDPAGDALPGAAFLLLDSAGQQAGSGKTDAQGQLDLSGLAPGVYRLKETASGSTMHEVADDQDVIVTPGSTTQLTIIDPFKPAEILLKAQDSKTGKPLDGATVNVGLGGQTVLTLTTGPQGTATGNLRLTSRTAEVWAKQIKAPAGYEPSTATKTLTATPGASTALTLTNSTTSTPDPTPHPTDEPTDTPSTPTATPTRDASTGPRPAPTDTGTPDADSSPTAAAADSGDATPKPPTGSLAHTGADATPWLLGGAAALLAVGAAAIIATRRHRPDHGSTEN</sequence>
<feature type="chain" id="PRO_5019229042" description="SpaA-like prealbumin fold domain-containing protein" evidence="3">
    <location>
        <begin position="32"/>
        <end position="340"/>
    </location>
</feature>
<feature type="compositionally biased region" description="Low complexity" evidence="1">
    <location>
        <begin position="247"/>
        <end position="262"/>
    </location>
</feature>
<feature type="signal peptide" evidence="3">
    <location>
        <begin position="1"/>
        <end position="31"/>
    </location>
</feature>
<keyword evidence="2" id="KW-1133">Transmembrane helix</keyword>
<feature type="region of interest" description="Disordered" evidence="1">
    <location>
        <begin position="210"/>
        <end position="301"/>
    </location>
</feature>
<name>A0A401RA11_STRNR</name>
<gene>
    <name evidence="5" type="ORF">SALB_07295</name>
</gene>
<keyword evidence="3" id="KW-0732">Signal</keyword>
<comment type="caution">
    <text evidence="5">The sequence shown here is derived from an EMBL/GenBank/DDBJ whole genome shotgun (WGS) entry which is preliminary data.</text>
</comment>
<reference evidence="5 6" key="1">
    <citation type="journal article" date="2019" name="Microbiol. Resour. Announc.">
        <title>Draft Genome Sequence of the Most Traditional epsilon-Poly-l-Lysine Producer, Streptomyces albulus NBRC14147.</title>
        <authorList>
            <person name="Yamanaka K."/>
            <person name="Hamano Y."/>
        </authorList>
    </citation>
    <scope>NUCLEOTIDE SEQUENCE [LARGE SCALE GENOMIC DNA]</scope>
    <source>
        <strain evidence="5 6">NBRC 14147</strain>
    </source>
</reference>
<dbReference type="InterPro" id="IPR041033">
    <property type="entry name" value="SpaA_PFL_dom_1"/>
</dbReference>
<protein>
    <recommendedName>
        <fullName evidence="4">SpaA-like prealbumin fold domain-containing protein</fullName>
    </recommendedName>
</protein>
<feature type="domain" description="SpaA-like prealbumin fold" evidence="4">
    <location>
        <begin position="55"/>
        <end position="135"/>
    </location>
</feature>
<dbReference type="InterPro" id="IPR013783">
    <property type="entry name" value="Ig-like_fold"/>
</dbReference>
<dbReference type="GO" id="GO:0005975">
    <property type="term" value="P:carbohydrate metabolic process"/>
    <property type="evidence" value="ECO:0007669"/>
    <property type="project" value="UniProtKB-ARBA"/>
</dbReference>
<dbReference type="RefSeq" id="WP_020929773.1">
    <property type="nucleotide sequence ID" value="NZ_BHXC01000007.1"/>
</dbReference>
<dbReference type="Pfam" id="PF17802">
    <property type="entry name" value="SpaA"/>
    <property type="match status" value="1"/>
</dbReference>
<keyword evidence="2" id="KW-0812">Transmembrane</keyword>
<evidence type="ECO:0000256" key="2">
    <source>
        <dbReference type="SAM" id="Phobius"/>
    </source>
</evidence>
<evidence type="ECO:0000313" key="6">
    <source>
        <dbReference type="Proteomes" id="UP000288351"/>
    </source>
</evidence>
<keyword evidence="2" id="KW-0472">Membrane</keyword>
<proteinExistence type="predicted"/>
<dbReference type="SUPFAM" id="SSF49478">
    <property type="entry name" value="Cna protein B-type domain"/>
    <property type="match status" value="1"/>
</dbReference>
<feature type="transmembrane region" description="Helical" evidence="2">
    <location>
        <begin position="309"/>
        <end position="327"/>
    </location>
</feature>
<feature type="compositionally biased region" description="Polar residues" evidence="1">
    <location>
        <begin position="210"/>
        <end position="220"/>
    </location>
</feature>
<evidence type="ECO:0000313" key="5">
    <source>
        <dbReference type="EMBL" id="GCB94495.1"/>
    </source>
</evidence>
<evidence type="ECO:0000259" key="4">
    <source>
        <dbReference type="Pfam" id="PF17802"/>
    </source>
</evidence>